<dbReference type="InterPro" id="IPR003598">
    <property type="entry name" value="Ig_sub2"/>
</dbReference>
<feature type="domain" description="Ig-like" evidence="1">
    <location>
        <begin position="104"/>
        <end position="170"/>
    </location>
</feature>
<dbReference type="InterPro" id="IPR007110">
    <property type="entry name" value="Ig-like_dom"/>
</dbReference>
<dbReference type="Ensembl" id="ENSATET00000079469.1">
    <property type="protein sequence ID" value="ENSATEP00000073845.1"/>
    <property type="gene ID" value="ENSATEG00000000496.3"/>
</dbReference>
<reference evidence="2" key="2">
    <citation type="submission" date="2025-08" db="UniProtKB">
        <authorList>
            <consortium name="Ensembl"/>
        </authorList>
    </citation>
    <scope>IDENTIFICATION</scope>
</reference>
<dbReference type="PANTHER" id="PTHR46013">
    <property type="entry name" value="VASCULAR CELL ADHESION MOLECULE 1"/>
    <property type="match status" value="1"/>
</dbReference>
<reference evidence="2" key="3">
    <citation type="submission" date="2025-09" db="UniProtKB">
        <authorList>
            <consortium name="Ensembl"/>
        </authorList>
    </citation>
    <scope>IDENTIFICATION</scope>
</reference>
<evidence type="ECO:0000313" key="3">
    <source>
        <dbReference type="Proteomes" id="UP000265040"/>
    </source>
</evidence>
<gene>
    <name evidence="2" type="primary">SLA2</name>
</gene>
<dbReference type="AlphaFoldDB" id="A0AAQ6IAS5"/>
<dbReference type="Gene3D" id="2.60.40.10">
    <property type="entry name" value="Immunoglobulins"/>
    <property type="match status" value="2"/>
</dbReference>
<dbReference type="SMART" id="SM00408">
    <property type="entry name" value="IGc2"/>
    <property type="match status" value="2"/>
</dbReference>
<reference evidence="2 3" key="1">
    <citation type="submission" date="2021-04" db="EMBL/GenBank/DDBJ databases">
        <authorList>
            <consortium name="Wellcome Sanger Institute Data Sharing"/>
        </authorList>
    </citation>
    <scope>NUCLEOTIDE SEQUENCE [LARGE SCALE GENOMIC DNA]</scope>
</reference>
<sequence length="209" mass="23100">MFMFSPPDPPNLPSVSVSPSEIVEGSSVTLTCSSDANPAAKYTWYKSDTHLKSIHEEPQFIFTSIKSSDSGQYYCEAGNTLGKSRSESVSIDVKCDESSTDIVEGSSVTLTCSSDANPAAKYTWYKSDTHLKSIHEEPQFVFRSIKSSDSGQYYCEGENKLGKSRSESVSIDVKCEFKNHFNVLLIINFLPENVLLSTQLKFSTNIISL</sequence>
<evidence type="ECO:0000259" key="1">
    <source>
        <dbReference type="PROSITE" id="PS50835"/>
    </source>
</evidence>
<dbReference type="PROSITE" id="PS50835">
    <property type="entry name" value="IG_LIKE"/>
    <property type="match status" value="2"/>
</dbReference>
<organism evidence="2 3">
    <name type="scientific">Anabas testudineus</name>
    <name type="common">Climbing perch</name>
    <name type="synonym">Anthias testudineus</name>
    <dbReference type="NCBI Taxonomy" id="64144"/>
    <lineage>
        <taxon>Eukaryota</taxon>
        <taxon>Metazoa</taxon>
        <taxon>Chordata</taxon>
        <taxon>Craniata</taxon>
        <taxon>Vertebrata</taxon>
        <taxon>Euteleostomi</taxon>
        <taxon>Actinopterygii</taxon>
        <taxon>Neopterygii</taxon>
        <taxon>Teleostei</taxon>
        <taxon>Neoteleostei</taxon>
        <taxon>Acanthomorphata</taxon>
        <taxon>Anabantaria</taxon>
        <taxon>Anabantiformes</taxon>
        <taxon>Anabantoidei</taxon>
        <taxon>Anabantidae</taxon>
        <taxon>Anabas</taxon>
    </lineage>
</organism>
<protein>
    <recommendedName>
        <fullName evidence="1">Ig-like domain-containing protein</fullName>
    </recommendedName>
</protein>
<dbReference type="SMART" id="SM00409">
    <property type="entry name" value="IG"/>
    <property type="match status" value="2"/>
</dbReference>
<evidence type="ECO:0000313" key="2">
    <source>
        <dbReference type="Ensembl" id="ENSATEP00000073845.1"/>
    </source>
</evidence>
<dbReference type="Pfam" id="PF13895">
    <property type="entry name" value="Ig_2"/>
    <property type="match status" value="2"/>
</dbReference>
<dbReference type="CDD" id="cd00096">
    <property type="entry name" value="Ig"/>
    <property type="match status" value="1"/>
</dbReference>
<name>A0AAQ6IAS5_ANATE</name>
<dbReference type="SUPFAM" id="SSF48726">
    <property type="entry name" value="Immunoglobulin"/>
    <property type="match status" value="2"/>
</dbReference>
<feature type="domain" description="Ig-like" evidence="1">
    <location>
        <begin position="13"/>
        <end position="90"/>
    </location>
</feature>
<dbReference type="Proteomes" id="UP000265040">
    <property type="component" value="Chromosome 1"/>
</dbReference>
<dbReference type="InterPro" id="IPR003599">
    <property type="entry name" value="Ig_sub"/>
</dbReference>
<dbReference type="PANTHER" id="PTHR46013:SF4">
    <property type="entry name" value="B-CELL RECEPTOR CD22-RELATED"/>
    <property type="match status" value="1"/>
</dbReference>
<dbReference type="GeneTree" id="ENSGT01010000222294"/>
<proteinExistence type="predicted"/>
<dbReference type="InterPro" id="IPR036179">
    <property type="entry name" value="Ig-like_dom_sf"/>
</dbReference>
<keyword evidence="3" id="KW-1185">Reference proteome</keyword>
<accession>A0AAQ6IAS5</accession>
<dbReference type="InterPro" id="IPR013783">
    <property type="entry name" value="Ig-like_fold"/>
</dbReference>